<name>A0A6C0GHZ2_9BACT</name>
<sequence>MPYFYPVPPEEIDYFYKDLMNWLDWYEDNKCKITINKADSIIFAYGLNHLGDTLSWPTDVSSQEEISERYFPSKE</sequence>
<dbReference type="KEGG" id="rhoz:GXP67_13480"/>
<evidence type="ECO:0000313" key="2">
    <source>
        <dbReference type="Proteomes" id="UP000480178"/>
    </source>
</evidence>
<reference evidence="1 2" key="1">
    <citation type="submission" date="2020-01" db="EMBL/GenBank/DDBJ databases">
        <authorList>
            <person name="Kim M.K."/>
        </authorList>
    </citation>
    <scope>NUCLEOTIDE SEQUENCE [LARGE SCALE GENOMIC DNA]</scope>
    <source>
        <strain evidence="1 2">172606-1</strain>
    </source>
</reference>
<proteinExistence type="predicted"/>
<gene>
    <name evidence="1" type="ORF">GXP67_13480</name>
</gene>
<dbReference type="RefSeq" id="WP_162443596.1">
    <property type="nucleotide sequence ID" value="NZ_CP048222.1"/>
</dbReference>
<accession>A0A6C0GHZ2</accession>
<dbReference type="Proteomes" id="UP000480178">
    <property type="component" value="Chromosome"/>
</dbReference>
<organism evidence="1 2">
    <name type="scientific">Rhodocytophaga rosea</name>
    <dbReference type="NCBI Taxonomy" id="2704465"/>
    <lineage>
        <taxon>Bacteria</taxon>
        <taxon>Pseudomonadati</taxon>
        <taxon>Bacteroidota</taxon>
        <taxon>Cytophagia</taxon>
        <taxon>Cytophagales</taxon>
        <taxon>Rhodocytophagaceae</taxon>
        <taxon>Rhodocytophaga</taxon>
    </lineage>
</organism>
<dbReference type="AlphaFoldDB" id="A0A6C0GHZ2"/>
<evidence type="ECO:0000313" key="1">
    <source>
        <dbReference type="EMBL" id="QHT67567.1"/>
    </source>
</evidence>
<dbReference type="EMBL" id="CP048222">
    <property type="protein sequence ID" value="QHT67567.1"/>
    <property type="molecule type" value="Genomic_DNA"/>
</dbReference>
<protein>
    <submittedName>
        <fullName evidence="1">Uncharacterized protein</fullName>
    </submittedName>
</protein>
<keyword evidence="2" id="KW-1185">Reference proteome</keyword>